<proteinExistence type="inferred from homology"/>
<evidence type="ECO:0000256" key="4">
    <source>
        <dbReference type="ARBA" id="ARBA00022692"/>
    </source>
</evidence>
<evidence type="ECO:0000313" key="9">
    <source>
        <dbReference type="EMBL" id="CCH77218.1"/>
    </source>
</evidence>
<protein>
    <recommendedName>
        <fullName evidence="8">VTT domain-containing protein</fullName>
    </recommendedName>
</protein>
<reference evidence="9 10" key="1">
    <citation type="journal article" date="2013" name="ISME J.">
        <title>A metabolic model for members of the genus Tetrasphaera involved in enhanced biological phosphorus removal.</title>
        <authorList>
            <person name="Kristiansen R."/>
            <person name="Nguyen H.T.T."/>
            <person name="Saunders A.M."/>
            <person name="Nielsen J.L."/>
            <person name="Wimmer R."/>
            <person name="Le V.Q."/>
            <person name="McIlroy S.J."/>
            <person name="Petrovski S."/>
            <person name="Seviour R.J."/>
            <person name="Calteau A."/>
            <person name="Nielsen K.L."/>
            <person name="Nielsen P.H."/>
        </authorList>
    </citation>
    <scope>NUCLEOTIDE SEQUENCE [LARGE SCALE GENOMIC DNA]</scope>
    <source>
        <strain evidence="9 10">T1-X7</strain>
    </source>
</reference>
<feature type="transmembrane region" description="Helical" evidence="7">
    <location>
        <begin position="113"/>
        <end position="131"/>
    </location>
</feature>
<dbReference type="PANTHER" id="PTHR30353:SF15">
    <property type="entry name" value="INNER MEMBRANE PROTEIN YABI"/>
    <property type="match status" value="1"/>
</dbReference>
<organism evidence="9 10">
    <name type="scientific">Nostocoides japonicum T1-X7</name>
    <dbReference type="NCBI Taxonomy" id="1194083"/>
    <lineage>
        <taxon>Bacteria</taxon>
        <taxon>Bacillati</taxon>
        <taxon>Actinomycetota</taxon>
        <taxon>Actinomycetes</taxon>
        <taxon>Micrococcales</taxon>
        <taxon>Intrasporangiaceae</taxon>
        <taxon>Nostocoides</taxon>
    </lineage>
</organism>
<dbReference type="PANTHER" id="PTHR30353">
    <property type="entry name" value="INNER MEMBRANE PROTEIN DEDA-RELATED"/>
    <property type="match status" value="1"/>
</dbReference>
<feature type="domain" description="VTT" evidence="8">
    <location>
        <begin position="37"/>
        <end position="161"/>
    </location>
</feature>
<dbReference type="AlphaFoldDB" id="A0A077LU39"/>
<keyword evidence="4 7" id="KW-0812">Transmembrane</keyword>
<feature type="transmembrane region" description="Helical" evidence="7">
    <location>
        <begin position="173"/>
        <end position="193"/>
    </location>
</feature>
<dbReference type="EMBL" id="CAJB01000082">
    <property type="protein sequence ID" value="CCH77218.1"/>
    <property type="molecule type" value="Genomic_DNA"/>
</dbReference>
<evidence type="ECO:0000256" key="7">
    <source>
        <dbReference type="RuleBase" id="RU367016"/>
    </source>
</evidence>
<gene>
    <name evidence="9" type="ORF">BN12_1720006</name>
</gene>
<feature type="transmembrane region" description="Helical" evidence="7">
    <location>
        <begin position="44"/>
        <end position="70"/>
    </location>
</feature>
<feature type="transmembrane region" description="Helical" evidence="7">
    <location>
        <begin position="15"/>
        <end position="37"/>
    </location>
</feature>
<dbReference type="Proteomes" id="UP000035721">
    <property type="component" value="Unassembled WGS sequence"/>
</dbReference>
<keyword evidence="3 7" id="KW-1003">Cell membrane</keyword>
<evidence type="ECO:0000256" key="1">
    <source>
        <dbReference type="ARBA" id="ARBA00004651"/>
    </source>
</evidence>
<accession>A0A077LU39</accession>
<comment type="similarity">
    <text evidence="2 7">Belongs to the DedA family.</text>
</comment>
<keyword evidence="10" id="KW-1185">Reference proteome</keyword>
<dbReference type="InterPro" id="IPR032818">
    <property type="entry name" value="DedA-like"/>
</dbReference>
<name>A0A077LU39_9MICO</name>
<keyword evidence="5 7" id="KW-1133">Transmembrane helix</keyword>
<comment type="subcellular location">
    <subcellularLocation>
        <location evidence="1 7">Cell membrane</location>
        <topology evidence="1 7">Multi-pass membrane protein</topology>
    </subcellularLocation>
</comment>
<dbReference type="RefSeq" id="WP_327152661.1">
    <property type="nucleotide sequence ID" value="NZ_HF570958.1"/>
</dbReference>
<comment type="caution">
    <text evidence="9">The sequence shown here is derived from an EMBL/GenBank/DDBJ whole genome shotgun (WGS) entry which is preliminary data.</text>
</comment>
<dbReference type="STRING" id="1194083.BN12_1720006"/>
<evidence type="ECO:0000313" key="10">
    <source>
        <dbReference type="Proteomes" id="UP000035721"/>
    </source>
</evidence>
<dbReference type="InterPro" id="IPR032816">
    <property type="entry name" value="VTT_dom"/>
</dbReference>
<dbReference type="GO" id="GO:0005886">
    <property type="term" value="C:plasma membrane"/>
    <property type="evidence" value="ECO:0007669"/>
    <property type="project" value="UniProtKB-SubCell"/>
</dbReference>
<evidence type="ECO:0000256" key="3">
    <source>
        <dbReference type="ARBA" id="ARBA00022475"/>
    </source>
</evidence>
<evidence type="ECO:0000256" key="2">
    <source>
        <dbReference type="ARBA" id="ARBA00010792"/>
    </source>
</evidence>
<feature type="transmembrane region" description="Helical" evidence="7">
    <location>
        <begin position="138"/>
        <end position="161"/>
    </location>
</feature>
<evidence type="ECO:0000259" key="8">
    <source>
        <dbReference type="Pfam" id="PF09335"/>
    </source>
</evidence>
<dbReference type="Pfam" id="PF09335">
    <property type="entry name" value="VTT_dom"/>
    <property type="match status" value="1"/>
</dbReference>
<evidence type="ECO:0000256" key="5">
    <source>
        <dbReference type="ARBA" id="ARBA00022989"/>
    </source>
</evidence>
<sequence>MVSWVVDHVLQAEAWLVYAVVWITVFAEDALFVGFVVPGETAAIVGGVTASVGHTALWAVVLVVVSAAIIGDSVGYQVGRTLGPRLLGHRRLDGRRAQIDRAQDTLRRRGGSAVFLGRWTAFFRAVMPALAGASRMRYLTFLTWNAVGGLVWGTAVAVAGYFAGQSYQRLEHWLGTGTAIGAAVVVVGVIVVWQVRRHRQVDA</sequence>
<keyword evidence="6 7" id="KW-0472">Membrane</keyword>
<evidence type="ECO:0000256" key="6">
    <source>
        <dbReference type="ARBA" id="ARBA00023136"/>
    </source>
</evidence>